<dbReference type="AlphaFoldDB" id="A0A2G8JBW4"/>
<name>A0A2G8JBW4_STIJA</name>
<dbReference type="OrthoDB" id="10260545at2759"/>
<proteinExistence type="predicted"/>
<accession>A0A2G8JBW4</accession>
<evidence type="ECO:0000313" key="2">
    <source>
        <dbReference type="Proteomes" id="UP000230750"/>
    </source>
</evidence>
<gene>
    <name evidence="1" type="ORF">BSL78_29957</name>
</gene>
<sequence>MHFKERVSSLGRNALITVYYEQRRDFSDMDLSEKAEKIRNTPNAGGSSVESEVLSYELLHRCFGATLLKTETEIEYFPTGGSITDYTCKLNDNTLGVSVTRAWKYRGDFEQEDAIHLLTKKLKGILNATRNAIERWHKQILHIWTNSNDTAKLLRKEYKKLPNELVSNTVVLITVVKSPVTLFASQL</sequence>
<protein>
    <submittedName>
        <fullName evidence="1">Uncharacterized protein</fullName>
    </submittedName>
</protein>
<organism evidence="1 2">
    <name type="scientific">Stichopus japonicus</name>
    <name type="common">Sea cucumber</name>
    <dbReference type="NCBI Taxonomy" id="307972"/>
    <lineage>
        <taxon>Eukaryota</taxon>
        <taxon>Metazoa</taxon>
        <taxon>Echinodermata</taxon>
        <taxon>Eleutherozoa</taxon>
        <taxon>Echinozoa</taxon>
        <taxon>Holothuroidea</taxon>
        <taxon>Aspidochirotacea</taxon>
        <taxon>Aspidochirotida</taxon>
        <taxon>Stichopodidae</taxon>
        <taxon>Apostichopus</taxon>
    </lineage>
</organism>
<dbReference type="EMBL" id="MRZV01002674">
    <property type="protein sequence ID" value="PIK33230.1"/>
    <property type="molecule type" value="Genomic_DNA"/>
</dbReference>
<evidence type="ECO:0000313" key="1">
    <source>
        <dbReference type="EMBL" id="PIK33230.1"/>
    </source>
</evidence>
<reference evidence="1 2" key="1">
    <citation type="journal article" date="2017" name="PLoS Biol.">
        <title>The sea cucumber genome provides insights into morphological evolution and visceral regeneration.</title>
        <authorList>
            <person name="Zhang X."/>
            <person name="Sun L."/>
            <person name="Yuan J."/>
            <person name="Sun Y."/>
            <person name="Gao Y."/>
            <person name="Zhang L."/>
            <person name="Li S."/>
            <person name="Dai H."/>
            <person name="Hamel J.F."/>
            <person name="Liu C."/>
            <person name="Yu Y."/>
            <person name="Liu S."/>
            <person name="Lin W."/>
            <person name="Guo K."/>
            <person name="Jin S."/>
            <person name="Xu P."/>
            <person name="Storey K.B."/>
            <person name="Huan P."/>
            <person name="Zhang T."/>
            <person name="Zhou Y."/>
            <person name="Zhang J."/>
            <person name="Lin C."/>
            <person name="Li X."/>
            <person name="Xing L."/>
            <person name="Huo D."/>
            <person name="Sun M."/>
            <person name="Wang L."/>
            <person name="Mercier A."/>
            <person name="Li F."/>
            <person name="Yang H."/>
            <person name="Xiang J."/>
        </authorList>
    </citation>
    <scope>NUCLEOTIDE SEQUENCE [LARGE SCALE GENOMIC DNA]</scope>
    <source>
        <strain evidence="1">Shaxun</strain>
        <tissue evidence="1">Muscle</tissue>
    </source>
</reference>
<comment type="caution">
    <text evidence="1">The sequence shown here is derived from an EMBL/GenBank/DDBJ whole genome shotgun (WGS) entry which is preliminary data.</text>
</comment>
<dbReference type="Proteomes" id="UP000230750">
    <property type="component" value="Unassembled WGS sequence"/>
</dbReference>
<keyword evidence="2" id="KW-1185">Reference proteome</keyword>